<evidence type="ECO:0000313" key="6">
    <source>
        <dbReference type="EMBL" id="PRD13199.1"/>
    </source>
</evidence>
<keyword evidence="1" id="KW-0732">Signal</keyword>
<name>A0A2S9I5Y6_9GAMM</name>
<accession>A0A2S9I5Y6</accession>
<keyword evidence="3" id="KW-0564">Palmitate</keyword>
<proteinExistence type="predicted"/>
<evidence type="ECO:0000259" key="5">
    <source>
        <dbReference type="Pfam" id="PF09864"/>
    </source>
</evidence>
<gene>
    <name evidence="6" type="ORF">CQW29_22275</name>
</gene>
<organism evidence="6 7">
    <name type="scientific">Pantoea coffeiphila</name>
    <dbReference type="NCBI Taxonomy" id="1465635"/>
    <lineage>
        <taxon>Bacteria</taxon>
        <taxon>Pseudomonadati</taxon>
        <taxon>Pseudomonadota</taxon>
        <taxon>Gammaproteobacteria</taxon>
        <taxon>Enterobacterales</taxon>
        <taxon>Erwiniaceae</taxon>
        <taxon>Pantoea</taxon>
    </lineage>
</organism>
<dbReference type="Pfam" id="PF09864">
    <property type="entry name" value="MliC"/>
    <property type="match status" value="1"/>
</dbReference>
<dbReference type="InterPro" id="IPR036328">
    <property type="entry name" value="MliC_sf"/>
</dbReference>
<dbReference type="Gene3D" id="2.40.128.200">
    <property type="match status" value="1"/>
</dbReference>
<dbReference type="AlphaFoldDB" id="A0A2S9I5Y6"/>
<evidence type="ECO:0000313" key="7">
    <source>
        <dbReference type="Proteomes" id="UP000239181"/>
    </source>
</evidence>
<evidence type="ECO:0000256" key="4">
    <source>
        <dbReference type="ARBA" id="ARBA00023288"/>
    </source>
</evidence>
<keyword evidence="4" id="KW-0449">Lipoprotein</keyword>
<dbReference type="PROSITE" id="PS51257">
    <property type="entry name" value="PROKAR_LIPOPROTEIN"/>
    <property type="match status" value="1"/>
</dbReference>
<evidence type="ECO:0000256" key="1">
    <source>
        <dbReference type="ARBA" id="ARBA00022729"/>
    </source>
</evidence>
<dbReference type="SUPFAM" id="SSF141488">
    <property type="entry name" value="YdhA-like"/>
    <property type="match status" value="1"/>
</dbReference>
<keyword evidence="7" id="KW-1185">Reference proteome</keyword>
<dbReference type="RefSeq" id="WP_105594940.1">
    <property type="nucleotide sequence ID" value="NZ_PDET01000021.1"/>
</dbReference>
<dbReference type="InterPro" id="IPR018660">
    <property type="entry name" value="MliC"/>
</dbReference>
<evidence type="ECO:0000256" key="3">
    <source>
        <dbReference type="ARBA" id="ARBA00023139"/>
    </source>
</evidence>
<dbReference type="Proteomes" id="UP000239181">
    <property type="component" value="Unassembled WGS sequence"/>
</dbReference>
<comment type="caution">
    <text evidence="6">The sequence shown here is derived from an EMBL/GenBank/DDBJ whole genome shotgun (WGS) entry which is preliminary data.</text>
</comment>
<keyword evidence="2" id="KW-0472">Membrane</keyword>
<sequence>MKQGIFVAALLLSGCSYFQHSAEEQPKTLHYTCGTLPLTVQLDNAKSEVSMILDGNQLTLKQQVAASGTRYSDGNYVFWSKGDSAFIERNDKIIINHCQLQNAG</sequence>
<reference evidence="6 7" key="1">
    <citation type="submission" date="2017-10" db="EMBL/GenBank/DDBJ databases">
        <title>Draft genome of two endophytic bacteria isolated from 'guarana' Paullinia cupana (Mart.) Ducke.</title>
        <authorList>
            <person name="Siqueira K.A."/>
            <person name="Liotti R.G."/>
            <person name="Mendes T.A."/>
            <person name="Soares M.A."/>
        </authorList>
    </citation>
    <scope>NUCLEOTIDE SEQUENCE [LARGE SCALE GENOMIC DNA]</scope>
    <source>
        <strain evidence="6 7">342</strain>
    </source>
</reference>
<protein>
    <recommendedName>
        <fullName evidence="5">C-type lysozyme inhibitor domain-containing protein</fullName>
    </recommendedName>
</protein>
<dbReference type="EMBL" id="PDET01000021">
    <property type="protein sequence ID" value="PRD13199.1"/>
    <property type="molecule type" value="Genomic_DNA"/>
</dbReference>
<evidence type="ECO:0000256" key="2">
    <source>
        <dbReference type="ARBA" id="ARBA00023136"/>
    </source>
</evidence>
<dbReference type="OrthoDB" id="5588236at2"/>
<feature type="domain" description="C-type lysozyme inhibitor" evidence="5">
    <location>
        <begin position="31"/>
        <end position="93"/>
    </location>
</feature>